<evidence type="ECO:0000313" key="3">
    <source>
        <dbReference type="EMBL" id="VFR34693.1"/>
    </source>
</evidence>
<dbReference type="InterPro" id="IPR016868">
    <property type="entry name" value="Phage_B3_Orf5"/>
</dbReference>
<dbReference type="EMBL" id="CAADIC010000019">
    <property type="protein sequence ID" value="VFR34693.1"/>
    <property type="molecule type" value="Genomic_DNA"/>
</dbReference>
<proteinExistence type="predicted"/>
<evidence type="ECO:0000259" key="1">
    <source>
        <dbReference type="Pfam" id="PF10979"/>
    </source>
</evidence>
<feature type="domain" description="DUF7168" evidence="2">
    <location>
        <begin position="47"/>
        <end position="178"/>
    </location>
</feature>
<feature type="domain" description="DUF2786" evidence="1">
    <location>
        <begin position="7"/>
        <end position="44"/>
    </location>
</feature>
<sequence length="228" mass="24973">MTTDRDKMLDKIKKCLALAKSANEHEAAIALRQAHALMREHGISAFDVEHSDIEEEAAGAGAARRPPSWEAGLATRIADAFDCDVFLEAGYPCGRWVFVGPAPAGQIARYAFDVLFRQAKRARVHYMKTALKRCTTTRTRRADTFCEGWVMAATALVDGTGGNAATQARIAAYLEHKHELRTFKPTNRNAGRKLAERDYGDLDAGYRQGKDAQLNKAVSAPARPALLG</sequence>
<evidence type="ECO:0000313" key="5">
    <source>
        <dbReference type="EMBL" id="VFR72228.1"/>
    </source>
</evidence>
<dbReference type="InterPro" id="IPR055592">
    <property type="entry name" value="DUF7168"/>
</dbReference>
<protein>
    <submittedName>
        <fullName evidence="3">Uncharacterized protein</fullName>
    </submittedName>
</protein>
<dbReference type="InterPro" id="IPR024498">
    <property type="entry name" value="DUF2786"/>
</dbReference>
<dbReference type="Pfam" id="PF23771">
    <property type="entry name" value="DUF7168"/>
    <property type="match status" value="1"/>
</dbReference>
<reference evidence="3" key="1">
    <citation type="submission" date="2019-03" db="EMBL/GenBank/DDBJ databases">
        <authorList>
            <person name="Danneels B."/>
        </authorList>
    </citation>
    <scope>NUCLEOTIDE SEQUENCE</scope>
</reference>
<dbReference type="Pfam" id="PF10979">
    <property type="entry name" value="DUF2786"/>
    <property type="match status" value="1"/>
</dbReference>
<dbReference type="EMBL" id="CAADIJ010000011">
    <property type="protein sequence ID" value="VFR70286.1"/>
    <property type="molecule type" value="Genomic_DNA"/>
</dbReference>
<evidence type="ECO:0000313" key="4">
    <source>
        <dbReference type="EMBL" id="VFR70286.1"/>
    </source>
</evidence>
<accession>A0A484Q8W3</accession>
<gene>
    <name evidence="3" type="ORF">ANDA3_3766</name>
    <name evidence="5" type="ORF">DAR2_3616</name>
    <name evidence="4" type="ORF">DAR3_4160</name>
</gene>
<organism evidence="3">
    <name type="scientific">plant metagenome</name>
    <dbReference type="NCBI Taxonomy" id="1297885"/>
    <lineage>
        <taxon>unclassified sequences</taxon>
        <taxon>metagenomes</taxon>
        <taxon>organismal metagenomes</taxon>
    </lineage>
</organism>
<dbReference type="EMBL" id="CAADIL010000016">
    <property type="protein sequence ID" value="VFR72228.1"/>
    <property type="molecule type" value="Genomic_DNA"/>
</dbReference>
<evidence type="ECO:0000259" key="2">
    <source>
        <dbReference type="Pfam" id="PF23771"/>
    </source>
</evidence>
<dbReference type="AlphaFoldDB" id="A0A484Q8W3"/>
<dbReference type="PIRSF" id="PIRSF028111">
    <property type="entry name" value="UCP028111"/>
    <property type="match status" value="1"/>
</dbReference>
<name>A0A484Q8W3_9ZZZZ</name>